<keyword evidence="9" id="KW-0029">Amino-acid transport</keyword>
<dbReference type="PROSITE" id="PS00211">
    <property type="entry name" value="ABC_TRANSPORTER_1"/>
    <property type="match status" value="1"/>
</dbReference>
<keyword evidence="4" id="KW-0813">Transport</keyword>
<keyword evidence="13" id="KW-1185">Reference proteome</keyword>
<evidence type="ECO:0000259" key="11">
    <source>
        <dbReference type="PROSITE" id="PS50893"/>
    </source>
</evidence>
<dbReference type="InterPro" id="IPR027417">
    <property type="entry name" value="P-loop_NTPase"/>
</dbReference>
<dbReference type="Pfam" id="PF09383">
    <property type="entry name" value="NIL"/>
    <property type="match status" value="1"/>
</dbReference>
<keyword evidence="7 12" id="KW-0067">ATP-binding</keyword>
<evidence type="ECO:0000256" key="3">
    <source>
        <dbReference type="ARBA" id="ARBA00020019"/>
    </source>
</evidence>
<dbReference type="OrthoDB" id="9805538at2"/>
<dbReference type="PANTHER" id="PTHR43166">
    <property type="entry name" value="AMINO ACID IMPORT ATP-BINDING PROTEIN"/>
    <property type="match status" value="1"/>
</dbReference>
<dbReference type="RefSeq" id="WP_015707869.1">
    <property type="nucleotide sequence ID" value="NC_015578.1"/>
</dbReference>
<sequence>MIELNNIVKTFKTHGMPAVEALKGVSLKVDRSDIFGVVGFSGAGKSTLIRCINLLERPDSGTVIVNGQELSSLTENELERHRQKIGMIFQHFNLFRSKTVYNNIALPLEYQKKSENEIKRKVNELLNMVGLEDKKHTYPSELSGGQKQRVAIARALANDPQILLSDEATSALDPQMTESILELLYQLNKKLALTIVVITHEMLVIKEICNKVAVMENGHIVETGELYDIFSNPQTKITRDFTAGFLKLDGLQKLLKQLNFHNVIGRDGQLYHFIFTGARANEPFISRIVKSFDVEASIIYGCTEVIQGKPLGSLFVILRGDDSALKKSTDYLASNGVSVKKILDGNSEIPINGEAV</sequence>
<dbReference type="HOGENOM" id="CLU_000604_1_3_12"/>
<dbReference type="eggNOG" id="COG1135">
    <property type="taxonomic scope" value="Bacteria"/>
</dbReference>
<dbReference type="GO" id="GO:0006865">
    <property type="term" value="P:amino acid transport"/>
    <property type="evidence" value="ECO:0007669"/>
    <property type="project" value="UniProtKB-KW"/>
</dbReference>
<dbReference type="GO" id="GO:0005524">
    <property type="term" value="F:ATP binding"/>
    <property type="evidence" value="ECO:0007669"/>
    <property type="project" value="UniProtKB-KW"/>
</dbReference>
<dbReference type="AlphaFoldDB" id="F5YHX2"/>
<proteinExistence type="inferred from homology"/>
<dbReference type="InterPro" id="IPR018449">
    <property type="entry name" value="NIL_domain"/>
</dbReference>
<dbReference type="SUPFAM" id="SSF55021">
    <property type="entry name" value="ACT-like"/>
    <property type="match status" value="1"/>
</dbReference>
<dbReference type="Proteomes" id="UP000009223">
    <property type="component" value="Chromosome"/>
</dbReference>
<dbReference type="GO" id="GO:0005886">
    <property type="term" value="C:plasma membrane"/>
    <property type="evidence" value="ECO:0007669"/>
    <property type="project" value="UniProtKB-ARBA"/>
</dbReference>
<keyword evidence="10" id="KW-0472">Membrane</keyword>
<comment type="function">
    <text evidence="1">Part of the ABC transporter FtsEX involved in cellular division. Important for assembly or stability of the septal ring.</text>
</comment>
<keyword evidence="6" id="KW-0547">Nucleotide-binding</keyword>
<protein>
    <recommendedName>
        <fullName evidence="3">Cell division ATP-binding protein FtsE</fullName>
    </recommendedName>
</protein>
<dbReference type="InterPro" id="IPR003593">
    <property type="entry name" value="AAA+_ATPase"/>
</dbReference>
<evidence type="ECO:0000256" key="6">
    <source>
        <dbReference type="ARBA" id="ARBA00022741"/>
    </source>
</evidence>
<organism evidence="12 13">
    <name type="scientific">Treponema primitia (strain ATCC BAA-887 / DSM 12427 / ZAS-2)</name>
    <dbReference type="NCBI Taxonomy" id="545694"/>
    <lineage>
        <taxon>Bacteria</taxon>
        <taxon>Pseudomonadati</taxon>
        <taxon>Spirochaetota</taxon>
        <taxon>Spirochaetia</taxon>
        <taxon>Spirochaetales</taxon>
        <taxon>Treponemataceae</taxon>
        <taxon>Treponema</taxon>
    </lineage>
</organism>
<dbReference type="KEGG" id="tpi:TREPR_2334"/>
<evidence type="ECO:0000313" key="13">
    <source>
        <dbReference type="Proteomes" id="UP000009223"/>
    </source>
</evidence>
<comment type="similarity">
    <text evidence="2">Belongs to the ABC transporter superfamily.</text>
</comment>
<keyword evidence="5" id="KW-1003">Cell membrane</keyword>
<dbReference type="EMBL" id="CP001843">
    <property type="protein sequence ID" value="AEF86179.1"/>
    <property type="molecule type" value="Genomic_DNA"/>
</dbReference>
<evidence type="ECO:0000256" key="2">
    <source>
        <dbReference type="ARBA" id="ARBA00005417"/>
    </source>
</evidence>
<keyword evidence="8" id="KW-1278">Translocase</keyword>
<dbReference type="Gene3D" id="3.30.70.260">
    <property type="match status" value="1"/>
</dbReference>
<gene>
    <name evidence="12" type="ordered locus">TREPR_2334</name>
</gene>
<reference evidence="13" key="1">
    <citation type="submission" date="2009-12" db="EMBL/GenBank/DDBJ databases">
        <title>Complete sequence of Treponema primitia strain ZAS-2.</title>
        <authorList>
            <person name="Tetu S.G."/>
            <person name="Matson E."/>
            <person name="Ren Q."/>
            <person name="Seshadri R."/>
            <person name="Elbourne L."/>
            <person name="Hassan K.A."/>
            <person name="Durkin A."/>
            <person name="Radune D."/>
            <person name="Mohamoud Y."/>
            <person name="Shay R."/>
            <person name="Jin S."/>
            <person name="Zhang X."/>
            <person name="Lucey K."/>
            <person name="Ballor N.R."/>
            <person name="Ottesen E."/>
            <person name="Rosenthal R."/>
            <person name="Allen A."/>
            <person name="Leadbetter J.R."/>
            <person name="Paulsen I.T."/>
        </authorList>
    </citation>
    <scope>NUCLEOTIDE SEQUENCE [LARGE SCALE GENOMIC DNA]</scope>
    <source>
        <strain evidence="13">ATCC BAA-887 / DSM 12427 / ZAS-2</strain>
    </source>
</reference>
<evidence type="ECO:0000256" key="9">
    <source>
        <dbReference type="ARBA" id="ARBA00022970"/>
    </source>
</evidence>
<dbReference type="Pfam" id="PF00005">
    <property type="entry name" value="ABC_tran"/>
    <property type="match status" value="1"/>
</dbReference>
<accession>F5YHX2</accession>
<dbReference type="InterPro" id="IPR017871">
    <property type="entry name" value="ABC_transporter-like_CS"/>
</dbReference>
<dbReference type="InterPro" id="IPR003439">
    <property type="entry name" value="ABC_transporter-like_ATP-bd"/>
</dbReference>
<dbReference type="SMART" id="SM00930">
    <property type="entry name" value="NIL"/>
    <property type="match status" value="1"/>
</dbReference>
<evidence type="ECO:0000256" key="5">
    <source>
        <dbReference type="ARBA" id="ARBA00022475"/>
    </source>
</evidence>
<dbReference type="SMART" id="SM00382">
    <property type="entry name" value="AAA"/>
    <property type="match status" value="1"/>
</dbReference>
<reference evidence="12 13" key="2">
    <citation type="journal article" date="2011" name="ISME J.">
        <title>RNA-seq reveals cooperative metabolic interactions between two termite-gut spirochete species in co-culture.</title>
        <authorList>
            <person name="Rosenthal A.Z."/>
            <person name="Matson E.G."/>
            <person name="Eldar A."/>
            <person name="Leadbetter J.R."/>
        </authorList>
    </citation>
    <scope>NUCLEOTIDE SEQUENCE [LARGE SCALE GENOMIC DNA]</scope>
    <source>
        <strain evidence="13">ATCC BAA-887 / DSM 12427 / ZAS-2</strain>
    </source>
</reference>
<dbReference type="InterPro" id="IPR050086">
    <property type="entry name" value="MetN_ABC_transporter-like"/>
</dbReference>
<evidence type="ECO:0000256" key="10">
    <source>
        <dbReference type="ARBA" id="ARBA00023136"/>
    </source>
</evidence>
<feature type="domain" description="ABC transporter" evidence="11">
    <location>
        <begin position="2"/>
        <end position="242"/>
    </location>
</feature>
<dbReference type="GO" id="GO:0016887">
    <property type="term" value="F:ATP hydrolysis activity"/>
    <property type="evidence" value="ECO:0007669"/>
    <property type="project" value="InterPro"/>
</dbReference>
<name>F5YHX2_TREPZ</name>
<evidence type="ECO:0000256" key="4">
    <source>
        <dbReference type="ARBA" id="ARBA00022448"/>
    </source>
</evidence>
<dbReference type="CDD" id="cd03258">
    <property type="entry name" value="ABC_MetN_methionine_transporter"/>
    <property type="match status" value="1"/>
</dbReference>
<dbReference type="SUPFAM" id="SSF52540">
    <property type="entry name" value="P-loop containing nucleoside triphosphate hydrolases"/>
    <property type="match status" value="1"/>
</dbReference>
<dbReference type="InterPro" id="IPR045865">
    <property type="entry name" value="ACT-like_dom_sf"/>
</dbReference>
<dbReference type="Gene3D" id="3.40.50.300">
    <property type="entry name" value="P-loop containing nucleotide triphosphate hydrolases"/>
    <property type="match status" value="1"/>
</dbReference>
<dbReference type="STRING" id="545694.TREPR_2334"/>
<evidence type="ECO:0000256" key="7">
    <source>
        <dbReference type="ARBA" id="ARBA00022840"/>
    </source>
</evidence>
<dbReference type="InterPro" id="IPR041701">
    <property type="entry name" value="MetN_ABC"/>
</dbReference>
<dbReference type="FunFam" id="3.40.50.300:FF:000056">
    <property type="entry name" value="Cell division ATP-binding protein FtsE"/>
    <property type="match status" value="1"/>
</dbReference>
<evidence type="ECO:0000313" key="12">
    <source>
        <dbReference type="EMBL" id="AEF86179.1"/>
    </source>
</evidence>
<dbReference type="PANTHER" id="PTHR43166:SF30">
    <property type="entry name" value="METHIONINE IMPORT ATP-BINDING PROTEIN METN"/>
    <property type="match status" value="1"/>
</dbReference>
<keyword evidence="12" id="KW-0378">Hydrolase</keyword>
<dbReference type="PROSITE" id="PS50893">
    <property type="entry name" value="ABC_TRANSPORTER_2"/>
    <property type="match status" value="1"/>
</dbReference>
<evidence type="ECO:0000256" key="8">
    <source>
        <dbReference type="ARBA" id="ARBA00022967"/>
    </source>
</evidence>
<evidence type="ECO:0000256" key="1">
    <source>
        <dbReference type="ARBA" id="ARBA00002579"/>
    </source>
</evidence>